<evidence type="ECO:0000256" key="6">
    <source>
        <dbReference type="RuleBase" id="RU366025"/>
    </source>
</evidence>
<evidence type="ECO:0000256" key="4">
    <source>
        <dbReference type="ARBA" id="ARBA00022801"/>
    </source>
</evidence>
<reference evidence="9 10" key="1">
    <citation type="journal article" date="2011" name="J. Gen. Appl. Microbiol.">
        <title>Draft genome sequencing of the enigmatic basidiomycete Mixia osmundae.</title>
        <authorList>
            <person name="Nishida H."/>
            <person name="Nagatsuka Y."/>
            <person name="Sugiyama J."/>
        </authorList>
    </citation>
    <scope>NUCLEOTIDE SEQUENCE [LARGE SCALE GENOMIC DNA]</scope>
    <source>
        <strain evidence="10">CBS 9802 / IAM 14324 / JCM 22182 / KY 12970</strain>
    </source>
</reference>
<feature type="domain" description="USP" evidence="8">
    <location>
        <begin position="163"/>
        <end position="598"/>
    </location>
</feature>
<comment type="similarity">
    <text evidence="6">Belongs to the peptidase C19 family.</text>
</comment>
<dbReference type="PROSITE" id="PS50235">
    <property type="entry name" value="USP_3"/>
    <property type="match status" value="1"/>
</dbReference>
<keyword evidence="5 6" id="KW-0788">Thiol protease</keyword>
<dbReference type="EC" id="3.4.19.12" evidence="6"/>
<name>G7DT93_MIXOS</name>
<dbReference type="SMART" id="SM00213">
    <property type="entry name" value="UBQ"/>
    <property type="match status" value="1"/>
</dbReference>
<evidence type="ECO:0000259" key="7">
    <source>
        <dbReference type="PROSITE" id="PS50053"/>
    </source>
</evidence>
<dbReference type="InterPro" id="IPR044635">
    <property type="entry name" value="UBP14-like"/>
</dbReference>
<dbReference type="PANTHER" id="PTHR43982">
    <property type="entry name" value="UBIQUITIN CARBOXYL-TERMINAL HYDROLASE"/>
    <property type="match status" value="1"/>
</dbReference>
<evidence type="ECO:0000313" key="10">
    <source>
        <dbReference type="Proteomes" id="UP000009131"/>
    </source>
</evidence>
<dbReference type="InterPro" id="IPR029071">
    <property type="entry name" value="Ubiquitin-like_domsf"/>
</dbReference>
<dbReference type="InterPro" id="IPR019954">
    <property type="entry name" value="Ubiquitin_CS"/>
</dbReference>
<evidence type="ECO:0000256" key="2">
    <source>
        <dbReference type="ARBA" id="ARBA00022670"/>
    </source>
</evidence>
<evidence type="ECO:0000256" key="5">
    <source>
        <dbReference type="ARBA" id="ARBA00022807"/>
    </source>
</evidence>
<evidence type="ECO:0000256" key="1">
    <source>
        <dbReference type="ARBA" id="ARBA00000707"/>
    </source>
</evidence>
<feature type="domain" description="Ubiquitin-like" evidence="7">
    <location>
        <begin position="61"/>
        <end position="130"/>
    </location>
</feature>
<dbReference type="eggNOG" id="KOG1872">
    <property type="taxonomic scope" value="Eukaryota"/>
</dbReference>
<dbReference type="PROSITE" id="PS00972">
    <property type="entry name" value="USP_1"/>
    <property type="match status" value="1"/>
</dbReference>
<keyword evidence="3 6" id="KW-0833">Ubl conjugation pathway</keyword>
<dbReference type="InterPro" id="IPR000626">
    <property type="entry name" value="Ubiquitin-like_dom"/>
</dbReference>
<dbReference type="SUPFAM" id="SSF54001">
    <property type="entry name" value="Cysteine proteinases"/>
    <property type="match status" value="1"/>
</dbReference>
<dbReference type="InterPro" id="IPR001394">
    <property type="entry name" value="Peptidase_C19_UCH"/>
</dbReference>
<dbReference type="Gene3D" id="3.10.20.90">
    <property type="entry name" value="Phosphatidylinositol 3-kinase Catalytic Subunit, Chain A, domain 1"/>
    <property type="match status" value="1"/>
</dbReference>
<keyword evidence="2 6" id="KW-0645">Protease</keyword>
<dbReference type="PROSITE" id="PS00299">
    <property type="entry name" value="UBIQUITIN_1"/>
    <property type="match status" value="1"/>
</dbReference>
<evidence type="ECO:0000313" key="9">
    <source>
        <dbReference type="EMBL" id="GAA93740.1"/>
    </source>
</evidence>
<dbReference type="PROSITE" id="PS00973">
    <property type="entry name" value="USP_2"/>
    <property type="match status" value="1"/>
</dbReference>
<dbReference type="Pfam" id="PF00443">
    <property type="entry name" value="UCH"/>
    <property type="match status" value="1"/>
</dbReference>
<dbReference type="InterPro" id="IPR018200">
    <property type="entry name" value="USP_CS"/>
</dbReference>
<dbReference type="InParanoid" id="G7DT93"/>
<dbReference type="STRING" id="764103.G7DT93"/>
<dbReference type="OrthoDB" id="333239at2759"/>
<keyword evidence="4 6" id="KW-0378">Hydrolase</keyword>
<reference evidence="9 10" key="2">
    <citation type="journal article" date="2012" name="Open Biol.">
        <title>Characteristics of nucleosomes and linker DNA regions on the genome of the basidiomycete Mixia osmundae revealed by mono- and dinucleosome mapping.</title>
        <authorList>
            <person name="Nishida H."/>
            <person name="Kondo S."/>
            <person name="Matsumoto T."/>
            <person name="Suzuki Y."/>
            <person name="Yoshikawa H."/>
            <person name="Taylor T.D."/>
            <person name="Sugiyama J."/>
        </authorList>
    </citation>
    <scope>NUCLEOTIDE SEQUENCE [LARGE SCALE GENOMIC DNA]</scope>
    <source>
        <strain evidence="10">CBS 9802 / IAM 14324 / JCM 22182 / KY 12970</strain>
    </source>
</reference>
<comment type="caution">
    <text evidence="9">The sequence shown here is derived from an EMBL/GenBank/DDBJ whole genome shotgun (WGS) entry which is preliminary data.</text>
</comment>
<dbReference type="AlphaFoldDB" id="G7DT93"/>
<dbReference type="GO" id="GO:0070628">
    <property type="term" value="F:proteasome binding"/>
    <property type="evidence" value="ECO:0007669"/>
    <property type="project" value="TreeGrafter"/>
</dbReference>
<dbReference type="InterPro" id="IPR028889">
    <property type="entry name" value="USP"/>
</dbReference>
<dbReference type="SUPFAM" id="SSF54236">
    <property type="entry name" value="Ubiquitin-like"/>
    <property type="match status" value="1"/>
</dbReference>
<evidence type="ECO:0000256" key="3">
    <source>
        <dbReference type="ARBA" id="ARBA00022786"/>
    </source>
</evidence>
<gene>
    <name evidence="9" type="primary">Mo00386</name>
    <name evidence="9" type="ORF">E5Q_00386</name>
</gene>
<comment type="catalytic activity">
    <reaction evidence="1 6">
        <text>Thiol-dependent hydrolysis of ester, thioester, amide, peptide and isopeptide bonds formed by the C-terminal Gly of ubiquitin (a 76-residue protein attached to proteins as an intracellular targeting signal).</text>
        <dbReference type="EC" id="3.4.19.12"/>
    </reaction>
</comment>
<dbReference type="Gene3D" id="3.90.70.10">
    <property type="entry name" value="Cysteine proteinases"/>
    <property type="match status" value="1"/>
</dbReference>
<dbReference type="Proteomes" id="UP000009131">
    <property type="component" value="Unassembled WGS sequence"/>
</dbReference>
<dbReference type="PANTHER" id="PTHR43982:SF1">
    <property type="entry name" value="UBIQUITIN CARBOXYL-TERMINAL HYDROLASE 14"/>
    <property type="match status" value="1"/>
</dbReference>
<dbReference type="GO" id="GO:0016579">
    <property type="term" value="P:protein deubiquitination"/>
    <property type="evidence" value="ECO:0007669"/>
    <property type="project" value="InterPro"/>
</dbReference>
<dbReference type="EMBL" id="BABT02000025">
    <property type="protein sequence ID" value="GAA93740.1"/>
    <property type="molecule type" value="Genomic_DNA"/>
</dbReference>
<evidence type="ECO:0000259" key="8">
    <source>
        <dbReference type="PROSITE" id="PS50235"/>
    </source>
</evidence>
<organism evidence="9 10">
    <name type="scientific">Mixia osmundae (strain CBS 9802 / IAM 14324 / JCM 22182 / KY 12970)</name>
    <dbReference type="NCBI Taxonomy" id="764103"/>
    <lineage>
        <taxon>Eukaryota</taxon>
        <taxon>Fungi</taxon>
        <taxon>Dikarya</taxon>
        <taxon>Basidiomycota</taxon>
        <taxon>Pucciniomycotina</taxon>
        <taxon>Mixiomycetes</taxon>
        <taxon>Mixiales</taxon>
        <taxon>Mixiaceae</taxon>
        <taxon>Mixia</taxon>
    </lineage>
</organism>
<dbReference type="FunCoup" id="G7DT93">
    <property type="interactions" value="806"/>
</dbReference>
<dbReference type="GO" id="GO:0004843">
    <property type="term" value="F:cysteine-type deubiquitinase activity"/>
    <property type="evidence" value="ECO:0007669"/>
    <property type="project" value="UniProtKB-UniRule"/>
</dbReference>
<dbReference type="InterPro" id="IPR038765">
    <property type="entry name" value="Papain-like_cys_pep_sf"/>
</dbReference>
<proteinExistence type="inferred from homology"/>
<dbReference type="CDD" id="cd16104">
    <property type="entry name" value="Ubl_USP14_like"/>
    <property type="match status" value="1"/>
</dbReference>
<dbReference type="HOGENOM" id="CLU_017549_2_0_1"/>
<accession>G7DT93</accession>
<dbReference type="PROSITE" id="PS50053">
    <property type="entry name" value="UBIQUITIN_2"/>
    <property type="match status" value="1"/>
</dbReference>
<protein>
    <recommendedName>
        <fullName evidence="6">Ubiquitin carboxyl-terminal hydrolase</fullName>
        <ecNumber evidence="6">3.4.19.12</ecNumber>
    </recommendedName>
</protein>
<dbReference type="GO" id="GO:0061136">
    <property type="term" value="P:regulation of proteasomal protein catabolic process"/>
    <property type="evidence" value="ECO:0007669"/>
    <property type="project" value="TreeGrafter"/>
</dbReference>
<dbReference type="MEROPS" id="C19.A60"/>
<sequence length="601" mass="66491">MRMHICKRSPSSARWTRELYIREDHERPGIAMKLRPRPTSKSAGLAAHLIELCSFEFEMAFAVSVKHAGQKHDLQLDPSADSPASFKQRIYEKTGVPVAQQKVLVKGGQLKDDADWSKLGIKPGHAFMLIGTAEALPVPPPEKIVFMEDMTDSELAKVSSDPSGLINLGNTCYMNSTVQVLRAIPELQTALNSYPGTLSSQQSDSALTASLRDLYKDLSSQPGGPQSDGYPPLLFWQILKGHVPQFQEMREGRPAQQDAEECWNAIVNALRGTLDSLPGASNGTDRTARFVQQYMTGEIITETKSVEAPAEASSYSSEPFLELKCNITVDTNYMMAGIKHALDQPVEKTSPTLGRLAQYQQISRINRMPHYLTVHFVRFYYNRQTRSKAKIMRKVKFPFDLDVQEILSDDLKKKTKAVTDRFQEIEKDRRERGKVRKRTKIAIAPAAKDSTIGTSAGTSDSASAIEPAAARDDDTELYTAAGEAKKRAAEYLDLQQIMDPSLTGDAGSNPTGLYELWGIVTHKGASAEGGHYLAWVKSAANPAGPAYDPISRYDGDPDKEEWFKFDDAKVTTVTRDKIAQLDGGGEDSSAYILLYRAKDLE</sequence>
<keyword evidence="10" id="KW-1185">Reference proteome</keyword>
<dbReference type="Pfam" id="PF00240">
    <property type="entry name" value="ubiquitin"/>
    <property type="match status" value="1"/>
</dbReference>
<dbReference type="GO" id="GO:0043161">
    <property type="term" value="P:proteasome-mediated ubiquitin-dependent protein catabolic process"/>
    <property type="evidence" value="ECO:0007669"/>
    <property type="project" value="InterPro"/>
</dbReference>